<feature type="compositionally biased region" description="Basic and acidic residues" evidence="1">
    <location>
        <begin position="159"/>
        <end position="168"/>
    </location>
</feature>
<feature type="region of interest" description="Disordered" evidence="1">
    <location>
        <begin position="146"/>
        <end position="187"/>
    </location>
</feature>
<gene>
    <name evidence="2" type="ORF">SKAU_G00100940</name>
</gene>
<reference evidence="2" key="1">
    <citation type="journal article" date="2023" name="Science">
        <title>Genome structures resolve the early diversification of teleost fishes.</title>
        <authorList>
            <person name="Parey E."/>
            <person name="Louis A."/>
            <person name="Montfort J."/>
            <person name="Bouchez O."/>
            <person name="Roques C."/>
            <person name="Iampietro C."/>
            <person name="Lluch J."/>
            <person name="Castinel A."/>
            <person name="Donnadieu C."/>
            <person name="Desvignes T."/>
            <person name="Floi Bucao C."/>
            <person name="Jouanno E."/>
            <person name="Wen M."/>
            <person name="Mejri S."/>
            <person name="Dirks R."/>
            <person name="Jansen H."/>
            <person name="Henkel C."/>
            <person name="Chen W.J."/>
            <person name="Zahm M."/>
            <person name="Cabau C."/>
            <person name="Klopp C."/>
            <person name="Thompson A.W."/>
            <person name="Robinson-Rechavi M."/>
            <person name="Braasch I."/>
            <person name="Lecointre G."/>
            <person name="Bobe J."/>
            <person name="Postlethwait J.H."/>
            <person name="Berthelot C."/>
            <person name="Roest Crollius H."/>
            <person name="Guiguen Y."/>
        </authorList>
    </citation>
    <scope>NUCLEOTIDE SEQUENCE</scope>
    <source>
        <strain evidence="2">WJC10195</strain>
    </source>
</reference>
<evidence type="ECO:0000313" key="3">
    <source>
        <dbReference type="Proteomes" id="UP001152622"/>
    </source>
</evidence>
<accession>A0A9Q1J7E6</accession>
<comment type="caution">
    <text evidence="2">The sequence shown here is derived from an EMBL/GenBank/DDBJ whole genome shotgun (WGS) entry which is preliminary data.</text>
</comment>
<evidence type="ECO:0000313" key="2">
    <source>
        <dbReference type="EMBL" id="KAJ8370066.1"/>
    </source>
</evidence>
<keyword evidence="3" id="KW-1185">Reference proteome</keyword>
<organism evidence="2 3">
    <name type="scientific">Synaphobranchus kaupii</name>
    <name type="common">Kaup's arrowtooth eel</name>
    <dbReference type="NCBI Taxonomy" id="118154"/>
    <lineage>
        <taxon>Eukaryota</taxon>
        <taxon>Metazoa</taxon>
        <taxon>Chordata</taxon>
        <taxon>Craniata</taxon>
        <taxon>Vertebrata</taxon>
        <taxon>Euteleostomi</taxon>
        <taxon>Actinopterygii</taxon>
        <taxon>Neopterygii</taxon>
        <taxon>Teleostei</taxon>
        <taxon>Anguilliformes</taxon>
        <taxon>Synaphobranchidae</taxon>
        <taxon>Synaphobranchus</taxon>
    </lineage>
</organism>
<proteinExistence type="predicted"/>
<evidence type="ECO:0000256" key="1">
    <source>
        <dbReference type="SAM" id="MobiDB-lite"/>
    </source>
</evidence>
<name>A0A9Q1J7E6_SYNKA</name>
<protein>
    <submittedName>
        <fullName evidence="2">Uncharacterized protein</fullName>
    </submittedName>
</protein>
<dbReference type="EMBL" id="JAINUF010000003">
    <property type="protein sequence ID" value="KAJ8370066.1"/>
    <property type="molecule type" value="Genomic_DNA"/>
</dbReference>
<dbReference type="AlphaFoldDB" id="A0A9Q1J7E6"/>
<sequence length="232" mass="26021">MNNVEYRLLSKINQYQPSTQGLRNVRHFIWMALVRNRGPLRAPCVLAALAALTLCSEMGLGLKALVARTVASNSSRAEPFGPEYCKRHLRSRVTTWRGCFCNTGTMGRCLTGACRGCWEVWGSESTWRVEIAGRLASEWEDVDPIDHTEVYHSPPGGNEGHDHPELPRAPHPQPGQRHPKGPSLVQDHPNKIHLHGNCLNVTQLLWKFWHGENVPHHTLPLHLPLPCPPVSD</sequence>
<dbReference type="Proteomes" id="UP001152622">
    <property type="component" value="Chromosome 3"/>
</dbReference>